<evidence type="ECO:0000313" key="3">
    <source>
        <dbReference type="EMBL" id="KAK4757350.1"/>
    </source>
</evidence>
<protein>
    <recommendedName>
        <fullName evidence="2">EGF-like domain-containing protein</fullName>
    </recommendedName>
</protein>
<dbReference type="EMBL" id="JAXIOK010000012">
    <property type="protein sequence ID" value="KAK4757350.1"/>
    <property type="molecule type" value="Genomic_DNA"/>
</dbReference>
<reference evidence="3 4" key="1">
    <citation type="journal article" date="2023" name="Hortic Res">
        <title>Pangenome of water caltrop reveals structural variations and asymmetric subgenome divergence after allopolyploidization.</title>
        <authorList>
            <person name="Zhang X."/>
            <person name="Chen Y."/>
            <person name="Wang L."/>
            <person name="Yuan Y."/>
            <person name="Fang M."/>
            <person name="Shi L."/>
            <person name="Lu R."/>
            <person name="Comes H.P."/>
            <person name="Ma Y."/>
            <person name="Chen Y."/>
            <person name="Huang G."/>
            <person name="Zhou Y."/>
            <person name="Zheng Z."/>
            <person name="Qiu Y."/>
        </authorList>
    </citation>
    <scope>NUCLEOTIDE SEQUENCE [LARGE SCALE GENOMIC DNA]</scope>
    <source>
        <tissue evidence="3">Roots</tissue>
    </source>
</reference>
<organism evidence="3 4">
    <name type="scientific">Trapa incisa</name>
    <dbReference type="NCBI Taxonomy" id="236973"/>
    <lineage>
        <taxon>Eukaryota</taxon>
        <taxon>Viridiplantae</taxon>
        <taxon>Streptophyta</taxon>
        <taxon>Embryophyta</taxon>
        <taxon>Tracheophyta</taxon>
        <taxon>Spermatophyta</taxon>
        <taxon>Magnoliopsida</taxon>
        <taxon>eudicotyledons</taxon>
        <taxon>Gunneridae</taxon>
        <taxon>Pentapetalae</taxon>
        <taxon>rosids</taxon>
        <taxon>malvids</taxon>
        <taxon>Myrtales</taxon>
        <taxon>Lythraceae</taxon>
        <taxon>Trapa</taxon>
    </lineage>
</organism>
<dbReference type="SUPFAM" id="SSF57196">
    <property type="entry name" value="EGF/Laminin"/>
    <property type="match status" value="1"/>
</dbReference>
<evidence type="ECO:0000259" key="2">
    <source>
        <dbReference type="Pfam" id="PF00008"/>
    </source>
</evidence>
<name>A0AAN7JYI5_9MYRT</name>
<dbReference type="PANTHER" id="PTHR33491">
    <property type="entry name" value="OSJNBA0016N04.9 PROTEIN"/>
    <property type="match status" value="1"/>
</dbReference>
<dbReference type="InterPro" id="IPR000152">
    <property type="entry name" value="EGF-type_Asp/Asn_hydroxyl_site"/>
</dbReference>
<dbReference type="Pfam" id="PF00008">
    <property type="entry name" value="EGF"/>
    <property type="match status" value="1"/>
</dbReference>
<dbReference type="Proteomes" id="UP001345219">
    <property type="component" value="Chromosome 15"/>
</dbReference>
<dbReference type="CDD" id="cd00054">
    <property type="entry name" value="EGF_CA"/>
    <property type="match status" value="1"/>
</dbReference>
<dbReference type="PROSITE" id="PS00010">
    <property type="entry name" value="ASX_HYDROXYL"/>
    <property type="match status" value="1"/>
</dbReference>
<feature type="domain" description="EGF-like" evidence="2">
    <location>
        <begin position="32"/>
        <end position="56"/>
    </location>
</feature>
<dbReference type="AlphaFoldDB" id="A0AAN7JYI5"/>
<gene>
    <name evidence="3" type="ORF">SAY87_018651</name>
</gene>
<dbReference type="InterPro" id="IPR000742">
    <property type="entry name" value="EGF"/>
</dbReference>
<evidence type="ECO:0000313" key="4">
    <source>
        <dbReference type="Proteomes" id="UP001345219"/>
    </source>
</evidence>
<accession>A0AAN7JYI5</accession>
<proteinExistence type="predicted"/>
<dbReference type="Gene3D" id="2.10.25.10">
    <property type="entry name" value="Laminin"/>
    <property type="match status" value="1"/>
</dbReference>
<comment type="caution">
    <text evidence="3">The sequence shown here is derived from an EMBL/GenBank/DDBJ whole genome shotgun (WGS) entry which is preliminary data.</text>
</comment>
<evidence type="ECO:0000256" key="1">
    <source>
        <dbReference type="ARBA" id="ARBA00023157"/>
    </source>
</evidence>
<keyword evidence="4" id="KW-1185">Reference proteome</keyword>
<sequence length="96" mass="10379">MTGRTTAPVIVEWSIPGLACDEAQQDSATYACRENTICTDVLSGYRCQCKKGYTGNPYLPGENGCQGLSPARELRPRVSETILPCVKSENRGLHGS</sequence>
<keyword evidence="1" id="KW-1015">Disulfide bond</keyword>